<accession>A0AAE0JWR1</accession>
<gene>
    <name evidence="1" type="ORF">B0H63DRAFT_515845</name>
</gene>
<dbReference type="Gene3D" id="1.10.510.10">
    <property type="entry name" value="Transferase(Phosphotransferase) domain 1"/>
    <property type="match status" value="1"/>
</dbReference>
<evidence type="ECO:0000313" key="1">
    <source>
        <dbReference type="EMBL" id="KAK3365437.1"/>
    </source>
</evidence>
<dbReference type="SUPFAM" id="SSF56112">
    <property type="entry name" value="Protein kinase-like (PK-like)"/>
    <property type="match status" value="1"/>
</dbReference>
<dbReference type="Proteomes" id="UP001285441">
    <property type="component" value="Unassembled WGS sequence"/>
</dbReference>
<organism evidence="1 2">
    <name type="scientific">Podospora didyma</name>
    <dbReference type="NCBI Taxonomy" id="330526"/>
    <lineage>
        <taxon>Eukaryota</taxon>
        <taxon>Fungi</taxon>
        <taxon>Dikarya</taxon>
        <taxon>Ascomycota</taxon>
        <taxon>Pezizomycotina</taxon>
        <taxon>Sordariomycetes</taxon>
        <taxon>Sordariomycetidae</taxon>
        <taxon>Sordariales</taxon>
        <taxon>Podosporaceae</taxon>
        <taxon>Podospora</taxon>
    </lineage>
</organism>
<evidence type="ECO:0008006" key="3">
    <source>
        <dbReference type="Google" id="ProtNLM"/>
    </source>
</evidence>
<comment type="caution">
    <text evidence="1">The sequence shown here is derived from an EMBL/GenBank/DDBJ whole genome shotgun (WGS) entry which is preliminary data.</text>
</comment>
<reference evidence="1" key="1">
    <citation type="journal article" date="2023" name="Mol. Phylogenet. Evol.">
        <title>Genome-scale phylogeny and comparative genomics of the fungal order Sordariales.</title>
        <authorList>
            <person name="Hensen N."/>
            <person name="Bonometti L."/>
            <person name="Westerberg I."/>
            <person name="Brannstrom I.O."/>
            <person name="Guillou S."/>
            <person name="Cros-Aarteil S."/>
            <person name="Calhoun S."/>
            <person name="Haridas S."/>
            <person name="Kuo A."/>
            <person name="Mondo S."/>
            <person name="Pangilinan J."/>
            <person name="Riley R."/>
            <person name="LaButti K."/>
            <person name="Andreopoulos B."/>
            <person name="Lipzen A."/>
            <person name="Chen C."/>
            <person name="Yan M."/>
            <person name="Daum C."/>
            <person name="Ng V."/>
            <person name="Clum A."/>
            <person name="Steindorff A."/>
            <person name="Ohm R.A."/>
            <person name="Martin F."/>
            <person name="Silar P."/>
            <person name="Natvig D.O."/>
            <person name="Lalanne C."/>
            <person name="Gautier V."/>
            <person name="Ament-Velasquez S.L."/>
            <person name="Kruys A."/>
            <person name="Hutchinson M.I."/>
            <person name="Powell A.J."/>
            <person name="Barry K."/>
            <person name="Miller A.N."/>
            <person name="Grigoriev I.V."/>
            <person name="Debuchy R."/>
            <person name="Gladieux P."/>
            <person name="Hiltunen Thoren M."/>
            <person name="Johannesson H."/>
        </authorList>
    </citation>
    <scope>NUCLEOTIDE SEQUENCE</scope>
    <source>
        <strain evidence="1">CBS 232.78</strain>
    </source>
</reference>
<dbReference type="EMBL" id="JAULSW010000020">
    <property type="protein sequence ID" value="KAK3365437.1"/>
    <property type="molecule type" value="Genomic_DNA"/>
</dbReference>
<evidence type="ECO:0000313" key="2">
    <source>
        <dbReference type="Proteomes" id="UP001285441"/>
    </source>
</evidence>
<sequence>MALLYSWQGQYGKLDVAIKVQLRGSDLTKERRSMMDICGTRHTVDVYDLPNEEEAIRIAREQVNENLDPRRMDLDAVLPTRQHRHGLAKENPQPVVVWQIFDCLYKMCIAMAFDQKSRPEVQAVTDPRVRLEEAVPQSYYEGRRGPYAVCHLDLDPQNILIGELQTGGADRHYVSPALCNVHVEYPPPGKTGFIPSEQFTEEWDYIPRVPLEMNPPAQVAGKYSWKTNLYQMGCVHNGQPHHDLHDLPAPKTNHYSNQRGTVRCTYGGYLLYPAYDWVDDALIGLVVACMNENPDHRPDFSALTRIIEQNVTAAWDDASWAEVVKFTDIMFKDPKPVPITNPANWENWLKDQLADLRADLFPEHYSEQKREEAAKLASQQKGQAVAAQRQQRWQQDLLGSQHFREDCGPKLSRRGPVKHLPGICRHRDVLRRQFRSHH</sequence>
<protein>
    <recommendedName>
        <fullName evidence="3">Protein kinase domain-containing protein</fullName>
    </recommendedName>
</protein>
<keyword evidence="2" id="KW-1185">Reference proteome</keyword>
<proteinExistence type="predicted"/>
<name>A0AAE0JWR1_9PEZI</name>
<dbReference type="AlphaFoldDB" id="A0AAE0JWR1"/>
<dbReference type="InterPro" id="IPR011009">
    <property type="entry name" value="Kinase-like_dom_sf"/>
</dbReference>
<reference evidence="1" key="2">
    <citation type="submission" date="2023-06" db="EMBL/GenBank/DDBJ databases">
        <authorList>
            <consortium name="Lawrence Berkeley National Laboratory"/>
            <person name="Haridas S."/>
            <person name="Hensen N."/>
            <person name="Bonometti L."/>
            <person name="Westerberg I."/>
            <person name="Brannstrom I.O."/>
            <person name="Guillou S."/>
            <person name="Cros-Aarteil S."/>
            <person name="Calhoun S."/>
            <person name="Kuo A."/>
            <person name="Mondo S."/>
            <person name="Pangilinan J."/>
            <person name="Riley R."/>
            <person name="LaButti K."/>
            <person name="Andreopoulos B."/>
            <person name="Lipzen A."/>
            <person name="Chen C."/>
            <person name="Yanf M."/>
            <person name="Daum C."/>
            <person name="Ng V."/>
            <person name="Clum A."/>
            <person name="Steindorff A."/>
            <person name="Ohm R."/>
            <person name="Martin F."/>
            <person name="Silar P."/>
            <person name="Natvig D."/>
            <person name="Lalanne C."/>
            <person name="Gautier V."/>
            <person name="Ament-velasquez S.L."/>
            <person name="Kruys A."/>
            <person name="Hutchinson M.I."/>
            <person name="Powell A.J."/>
            <person name="Barry K."/>
            <person name="Miller A.N."/>
            <person name="Grigoriev I.V."/>
            <person name="Debuchy R."/>
            <person name="Gladieux P."/>
            <person name="Thoren M.H."/>
            <person name="Johannesson H."/>
        </authorList>
    </citation>
    <scope>NUCLEOTIDE SEQUENCE</scope>
    <source>
        <strain evidence="1">CBS 232.78</strain>
    </source>
</reference>